<gene>
    <name evidence="2" type="ORF">B0T22DRAFT_81708</name>
</gene>
<feature type="signal peptide" evidence="1">
    <location>
        <begin position="1"/>
        <end position="17"/>
    </location>
</feature>
<keyword evidence="3" id="KW-1185">Reference proteome</keyword>
<name>A0AAE0XK67_9PEZI</name>
<evidence type="ECO:0000256" key="1">
    <source>
        <dbReference type="SAM" id="SignalP"/>
    </source>
</evidence>
<dbReference type="Proteomes" id="UP001270362">
    <property type="component" value="Unassembled WGS sequence"/>
</dbReference>
<feature type="chain" id="PRO_5042112216" evidence="1">
    <location>
        <begin position="18"/>
        <end position="84"/>
    </location>
</feature>
<comment type="caution">
    <text evidence="2">The sequence shown here is derived from an EMBL/GenBank/DDBJ whole genome shotgun (WGS) entry which is preliminary data.</text>
</comment>
<reference evidence="2" key="2">
    <citation type="submission" date="2023-06" db="EMBL/GenBank/DDBJ databases">
        <authorList>
            <consortium name="Lawrence Berkeley National Laboratory"/>
            <person name="Haridas S."/>
            <person name="Hensen N."/>
            <person name="Bonometti L."/>
            <person name="Westerberg I."/>
            <person name="Brannstrom I.O."/>
            <person name="Guillou S."/>
            <person name="Cros-Aarteil S."/>
            <person name="Calhoun S."/>
            <person name="Kuo A."/>
            <person name="Mondo S."/>
            <person name="Pangilinan J."/>
            <person name="Riley R."/>
            <person name="Labutti K."/>
            <person name="Andreopoulos B."/>
            <person name="Lipzen A."/>
            <person name="Chen C."/>
            <person name="Yanf M."/>
            <person name="Daum C."/>
            <person name="Ng V."/>
            <person name="Clum A."/>
            <person name="Steindorff A."/>
            <person name="Ohm R."/>
            <person name="Martin F."/>
            <person name="Silar P."/>
            <person name="Natvig D."/>
            <person name="Lalanne C."/>
            <person name="Gautier V."/>
            <person name="Ament-Velasquez S.L."/>
            <person name="Kruys A."/>
            <person name="Hutchinson M.I."/>
            <person name="Powell A.J."/>
            <person name="Barry K."/>
            <person name="Miller A.N."/>
            <person name="Grigoriev I.V."/>
            <person name="Debuchy R."/>
            <person name="Gladieux P."/>
            <person name="Thoren M.H."/>
            <person name="Johannesson H."/>
        </authorList>
    </citation>
    <scope>NUCLEOTIDE SEQUENCE</scope>
    <source>
        <strain evidence="2">CBS 314.62</strain>
    </source>
</reference>
<sequence length="84" mass="9659">MWLLLMSLMLMLVKRYGNKAIVAKRIASLALIETHINDKRSDSRPQSLQETGRILNIKHKYHAYTINSYVDTQILDGENAGCKR</sequence>
<evidence type="ECO:0000313" key="3">
    <source>
        <dbReference type="Proteomes" id="UP001270362"/>
    </source>
</evidence>
<proteinExistence type="predicted"/>
<dbReference type="EMBL" id="JAULSO010000001">
    <property type="protein sequence ID" value="KAK3694786.1"/>
    <property type="molecule type" value="Genomic_DNA"/>
</dbReference>
<evidence type="ECO:0000313" key="2">
    <source>
        <dbReference type="EMBL" id="KAK3694786.1"/>
    </source>
</evidence>
<reference evidence="2" key="1">
    <citation type="journal article" date="2023" name="Mol. Phylogenet. Evol.">
        <title>Genome-scale phylogeny and comparative genomics of the fungal order Sordariales.</title>
        <authorList>
            <person name="Hensen N."/>
            <person name="Bonometti L."/>
            <person name="Westerberg I."/>
            <person name="Brannstrom I.O."/>
            <person name="Guillou S."/>
            <person name="Cros-Aarteil S."/>
            <person name="Calhoun S."/>
            <person name="Haridas S."/>
            <person name="Kuo A."/>
            <person name="Mondo S."/>
            <person name="Pangilinan J."/>
            <person name="Riley R."/>
            <person name="LaButti K."/>
            <person name="Andreopoulos B."/>
            <person name="Lipzen A."/>
            <person name="Chen C."/>
            <person name="Yan M."/>
            <person name="Daum C."/>
            <person name="Ng V."/>
            <person name="Clum A."/>
            <person name="Steindorff A."/>
            <person name="Ohm R.A."/>
            <person name="Martin F."/>
            <person name="Silar P."/>
            <person name="Natvig D.O."/>
            <person name="Lalanne C."/>
            <person name="Gautier V."/>
            <person name="Ament-Velasquez S.L."/>
            <person name="Kruys A."/>
            <person name="Hutchinson M.I."/>
            <person name="Powell A.J."/>
            <person name="Barry K."/>
            <person name="Miller A.N."/>
            <person name="Grigoriev I.V."/>
            <person name="Debuchy R."/>
            <person name="Gladieux P."/>
            <person name="Hiltunen Thoren M."/>
            <person name="Johannesson H."/>
        </authorList>
    </citation>
    <scope>NUCLEOTIDE SEQUENCE</scope>
    <source>
        <strain evidence="2">CBS 314.62</strain>
    </source>
</reference>
<protein>
    <submittedName>
        <fullName evidence="2">Uncharacterized protein</fullName>
    </submittedName>
</protein>
<dbReference type="AlphaFoldDB" id="A0AAE0XK67"/>
<organism evidence="2 3">
    <name type="scientific">Podospora appendiculata</name>
    <dbReference type="NCBI Taxonomy" id="314037"/>
    <lineage>
        <taxon>Eukaryota</taxon>
        <taxon>Fungi</taxon>
        <taxon>Dikarya</taxon>
        <taxon>Ascomycota</taxon>
        <taxon>Pezizomycotina</taxon>
        <taxon>Sordariomycetes</taxon>
        <taxon>Sordariomycetidae</taxon>
        <taxon>Sordariales</taxon>
        <taxon>Podosporaceae</taxon>
        <taxon>Podospora</taxon>
    </lineage>
</organism>
<accession>A0AAE0XK67</accession>
<keyword evidence="1" id="KW-0732">Signal</keyword>